<sequence length="116" mass="13344">MVILHFNLATDNYLILKCKATDEICVAWISDFRGLITCTANNGSFDQVSNHYPHRRLLLLSLSLSLQTLHYNDLGLLLTESGFRSSQLSNKSFPKSFLGFNFWCRDRSNNLIDFEH</sequence>
<organism evidence="1 2">
    <name type="scientific">Smallanthus sonchifolius</name>
    <dbReference type="NCBI Taxonomy" id="185202"/>
    <lineage>
        <taxon>Eukaryota</taxon>
        <taxon>Viridiplantae</taxon>
        <taxon>Streptophyta</taxon>
        <taxon>Embryophyta</taxon>
        <taxon>Tracheophyta</taxon>
        <taxon>Spermatophyta</taxon>
        <taxon>Magnoliopsida</taxon>
        <taxon>eudicotyledons</taxon>
        <taxon>Gunneridae</taxon>
        <taxon>Pentapetalae</taxon>
        <taxon>asterids</taxon>
        <taxon>campanulids</taxon>
        <taxon>Asterales</taxon>
        <taxon>Asteraceae</taxon>
        <taxon>Asteroideae</taxon>
        <taxon>Heliantheae alliance</taxon>
        <taxon>Millerieae</taxon>
        <taxon>Smallanthus</taxon>
    </lineage>
</organism>
<dbReference type="EMBL" id="CM042026">
    <property type="protein sequence ID" value="KAI3804478.1"/>
    <property type="molecule type" value="Genomic_DNA"/>
</dbReference>
<accession>A0ACB9I9X2</accession>
<keyword evidence="2" id="KW-1185">Reference proteome</keyword>
<protein>
    <submittedName>
        <fullName evidence="1">Uncharacterized protein</fullName>
    </submittedName>
</protein>
<dbReference type="Proteomes" id="UP001056120">
    <property type="component" value="Linkage Group LG09"/>
</dbReference>
<name>A0ACB9I9X2_9ASTR</name>
<evidence type="ECO:0000313" key="2">
    <source>
        <dbReference type="Proteomes" id="UP001056120"/>
    </source>
</evidence>
<gene>
    <name evidence="1" type="ORF">L1987_26051</name>
</gene>
<reference evidence="2" key="1">
    <citation type="journal article" date="2022" name="Mol. Ecol. Resour.">
        <title>The genomes of chicory, endive, great burdock and yacon provide insights into Asteraceae palaeo-polyploidization history and plant inulin production.</title>
        <authorList>
            <person name="Fan W."/>
            <person name="Wang S."/>
            <person name="Wang H."/>
            <person name="Wang A."/>
            <person name="Jiang F."/>
            <person name="Liu H."/>
            <person name="Zhao H."/>
            <person name="Xu D."/>
            <person name="Zhang Y."/>
        </authorList>
    </citation>
    <scope>NUCLEOTIDE SEQUENCE [LARGE SCALE GENOMIC DNA]</scope>
    <source>
        <strain evidence="2">cv. Yunnan</strain>
    </source>
</reference>
<proteinExistence type="predicted"/>
<comment type="caution">
    <text evidence="1">The sequence shown here is derived from an EMBL/GenBank/DDBJ whole genome shotgun (WGS) entry which is preliminary data.</text>
</comment>
<reference evidence="1 2" key="2">
    <citation type="journal article" date="2022" name="Mol. Ecol. Resour.">
        <title>The genomes of chicory, endive, great burdock and yacon provide insights into Asteraceae paleo-polyploidization history and plant inulin production.</title>
        <authorList>
            <person name="Fan W."/>
            <person name="Wang S."/>
            <person name="Wang H."/>
            <person name="Wang A."/>
            <person name="Jiang F."/>
            <person name="Liu H."/>
            <person name="Zhao H."/>
            <person name="Xu D."/>
            <person name="Zhang Y."/>
        </authorList>
    </citation>
    <scope>NUCLEOTIDE SEQUENCE [LARGE SCALE GENOMIC DNA]</scope>
    <source>
        <strain evidence="2">cv. Yunnan</strain>
        <tissue evidence="1">Leaves</tissue>
    </source>
</reference>
<evidence type="ECO:0000313" key="1">
    <source>
        <dbReference type="EMBL" id="KAI3804478.1"/>
    </source>
</evidence>